<evidence type="ECO:0000256" key="1">
    <source>
        <dbReference type="SAM" id="MobiDB-lite"/>
    </source>
</evidence>
<evidence type="ECO:0000313" key="2">
    <source>
        <dbReference type="EMBL" id="CAA9394909.1"/>
    </source>
</evidence>
<proteinExistence type="predicted"/>
<feature type="region of interest" description="Disordered" evidence="1">
    <location>
        <begin position="14"/>
        <end position="41"/>
    </location>
</feature>
<name>A0A6J4NSY6_9ACTN</name>
<organism evidence="2">
    <name type="scientific">uncultured Rubrobacteraceae bacterium</name>
    <dbReference type="NCBI Taxonomy" id="349277"/>
    <lineage>
        <taxon>Bacteria</taxon>
        <taxon>Bacillati</taxon>
        <taxon>Actinomycetota</taxon>
        <taxon>Rubrobacteria</taxon>
        <taxon>Rubrobacterales</taxon>
        <taxon>Rubrobacteraceae</taxon>
        <taxon>environmental samples</taxon>
    </lineage>
</organism>
<accession>A0A6J4NSY6</accession>
<dbReference type="AlphaFoldDB" id="A0A6J4NSY6"/>
<dbReference type="EMBL" id="CADCUW010000112">
    <property type="protein sequence ID" value="CAA9394909.1"/>
    <property type="molecule type" value="Genomic_DNA"/>
</dbReference>
<protein>
    <submittedName>
        <fullName evidence="2">Uncharacterized protein</fullName>
    </submittedName>
</protein>
<reference evidence="2" key="1">
    <citation type="submission" date="2020-02" db="EMBL/GenBank/DDBJ databases">
        <authorList>
            <person name="Meier V. D."/>
        </authorList>
    </citation>
    <scope>NUCLEOTIDE SEQUENCE</scope>
    <source>
        <strain evidence="2">AVDCRST_MAG01</strain>
    </source>
</reference>
<gene>
    <name evidence="2" type="ORF">AVDCRST_MAG01-01-710</name>
</gene>
<sequence>MGRVSDTALVRSADLLDEELDEPGGSIDAFEDEGAVTPWPG</sequence>